<dbReference type="InterPro" id="IPR003115">
    <property type="entry name" value="ParB_N"/>
</dbReference>
<evidence type="ECO:0000259" key="1">
    <source>
        <dbReference type="Pfam" id="PF02195"/>
    </source>
</evidence>
<evidence type="ECO:0000313" key="3">
    <source>
        <dbReference type="Proteomes" id="UP001208364"/>
    </source>
</evidence>
<dbReference type="Gene3D" id="3.90.1530.10">
    <property type="entry name" value="Conserved hypothetical protein from pyrococcus furiosus pfu- 392566-001, ParB domain"/>
    <property type="match status" value="1"/>
</dbReference>
<comment type="caution">
    <text evidence="2">The sequence shown here is derived from an EMBL/GenBank/DDBJ whole genome shotgun (WGS) entry which is preliminary data.</text>
</comment>
<organism evidence="2 3">
    <name type="scientific">[Clostridium] ammoniilyticum</name>
    <dbReference type="NCBI Taxonomy" id="2981784"/>
    <lineage>
        <taxon>Bacteria</taxon>
        <taxon>Bacillati</taxon>
        <taxon>Bacillota</taxon>
        <taxon>Erysipelotrichia</taxon>
        <taxon>Erysipelotrichales</taxon>
        <taxon>Coprobacillaceae</taxon>
        <taxon>Faecalibacillus</taxon>
    </lineage>
</organism>
<feature type="domain" description="ParB-like N-terminal" evidence="1">
    <location>
        <begin position="6"/>
        <end position="55"/>
    </location>
</feature>
<protein>
    <submittedName>
        <fullName evidence="2">ParB N-terminal domain-containing protein</fullName>
    </submittedName>
</protein>
<proteinExistence type="predicted"/>
<dbReference type="RefSeq" id="WP_147579965.1">
    <property type="nucleotide sequence ID" value="NZ_JAOQJR010000004.1"/>
</dbReference>
<name>A0ABT2SUE9_9FIRM</name>
<dbReference type="InterPro" id="IPR036086">
    <property type="entry name" value="ParB/Sulfiredoxin_sf"/>
</dbReference>
<dbReference type="EMBL" id="JAOQJR010000004">
    <property type="protein sequence ID" value="MCU6738003.1"/>
    <property type="molecule type" value="Genomic_DNA"/>
</dbReference>
<sequence>MDNDKSIKILTRSKLRPFRYHPYKVKEDEDMANLVNSIKEEGVISPIIVRKVGKDLEKINEKYIYQNTCFENKLIKYTMLGKKKELFLRNCKIEATSLSSLDIKERIVFHNCIFDNVKISKCSLL</sequence>
<accession>A0ABT2SUE9</accession>
<dbReference type="SUPFAM" id="SSF110849">
    <property type="entry name" value="ParB/Sulfiredoxin"/>
    <property type="match status" value="1"/>
</dbReference>
<reference evidence="2 3" key="1">
    <citation type="journal article" date="2021" name="ISME Commun">
        <title>Automated analysis of genomic sequences facilitates high-throughput and comprehensive description of bacteria.</title>
        <authorList>
            <person name="Hitch T.C.A."/>
        </authorList>
    </citation>
    <scope>NUCLEOTIDE SEQUENCE [LARGE SCALE GENOMIC DNA]</scope>
    <source>
        <strain evidence="2 3">H4_15</strain>
    </source>
</reference>
<keyword evidence="3" id="KW-1185">Reference proteome</keyword>
<evidence type="ECO:0000313" key="2">
    <source>
        <dbReference type="EMBL" id="MCU6738003.1"/>
    </source>
</evidence>
<dbReference type="Pfam" id="PF02195">
    <property type="entry name" value="ParB_N"/>
    <property type="match status" value="1"/>
</dbReference>
<gene>
    <name evidence="2" type="ORF">OCV55_04835</name>
</gene>
<dbReference type="Proteomes" id="UP001208364">
    <property type="component" value="Unassembled WGS sequence"/>
</dbReference>